<accession>A0A0N5A9T1</accession>
<proteinExistence type="predicted"/>
<evidence type="ECO:0000313" key="1">
    <source>
        <dbReference type="Proteomes" id="UP000046393"/>
    </source>
</evidence>
<dbReference type="WBParaSite" id="SMUV_0000088601-mRNA-1">
    <property type="protein sequence ID" value="SMUV_0000088601-mRNA-1"/>
    <property type="gene ID" value="SMUV_0000088601"/>
</dbReference>
<organism evidence="1 2">
    <name type="scientific">Syphacia muris</name>
    <dbReference type="NCBI Taxonomy" id="451379"/>
    <lineage>
        <taxon>Eukaryota</taxon>
        <taxon>Metazoa</taxon>
        <taxon>Ecdysozoa</taxon>
        <taxon>Nematoda</taxon>
        <taxon>Chromadorea</taxon>
        <taxon>Rhabditida</taxon>
        <taxon>Spirurina</taxon>
        <taxon>Oxyuridomorpha</taxon>
        <taxon>Oxyuroidea</taxon>
        <taxon>Oxyuridae</taxon>
        <taxon>Syphacia</taxon>
    </lineage>
</organism>
<keyword evidence="1" id="KW-1185">Reference proteome</keyword>
<sequence>MKGVNRLMVLMGENMKCEKGEGIKVESATAPAARSSESQAKSVAKHLMTTLVYRRHLIDVMQPLDNDKFQLAFTISSF</sequence>
<dbReference type="Proteomes" id="UP000046393">
    <property type="component" value="Unplaced"/>
</dbReference>
<evidence type="ECO:0000313" key="2">
    <source>
        <dbReference type="WBParaSite" id="SMUV_0000088601-mRNA-1"/>
    </source>
</evidence>
<reference evidence="2" key="1">
    <citation type="submission" date="2017-02" db="UniProtKB">
        <authorList>
            <consortium name="WormBaseParasite"/>
        </authorList>
    </citation>
    <scope>IDENTIFICATION</scope>
</reference>
<name>A0A0N5A9T1_9BILA</name>
<protein>
    <submittedName>
        <fullName evidence="2">NR LBD domain-containing protein</fullName>
    </submittedName>
</protein>
<dbReference type="AlphaFoldDB" id="A0A0N5A9T1"/>